<evidence type="ECO:0000313" key="2">
    <source>
        <dbReference type="EMBL" id="BCS19107.1"/>
    </source>
</evidence>
<dbReference type="RefSeq" id="XP_041551301.1">
    <property type="nucleotide sequence ID" value="XM_041698080.1"/>
</dbReference>
<dbReference type="GeneID" id="64969112"/>
<reference evidence="2" key="2">
    <citation type="submission" date="2021-02" db="EMBL/GenBank/DDBJ databases">
        <title>Aspergillus puulaauensis MK2 genome sequence.</title>
        <authorList>
            <person name="Futagami T."/>
            <person name="Mori K."/>
            <person name="Kadooka C."/>
            <person name="Tanaka T."/>
        </authorList>
    </citation>
    <scope>NUCLEOTIDE SEQUENCE</scope>
    <source>
        <strain evidence="2">MK2</strain>
    </source>
</reference>
<dbReference type="KEGG" id="apuu:APUU_11935S"/>
<reference evidence="2" key="1">
    <citation type="submission" date="2021-01" db="EMBL/GenBank/DDBJ databases">
        <authorList>
            <consortium name="Aspergillus puulaauensis MK2 genome sequencing consortium"/>
            <person name="Kazuki M."/>
            <person name="Futagami T."/>
        </authorList>
    </citation>
    <scope>NUCLEOTIDE SEQUENCE</scope>
    <source>
        <strain evidence="2">MK2</strain>
    </source>
</reference>
<evidence type="ECO:0000256" key="1">
    <source>
        <dbReference type="SAM" id="MobiDB-lite"/>
    </source>
</evidence>
<name>A0A7R8AI54_9EURO</name>
<feature type="region of interest" description="Disordered" evidence="1">
    <location>
        <begin position="57"/>
        <end position="124"/>
    </location>
</feature>
<dbReference type="Proteomes" id="UP000654913">
    <property type="component" value="Chromosome 1"/>
</dbReference>
<keyword evidence="3" id="KW-1185">Reference proteome</keyword>
<gene>
    <name evidence="2" type="ORF">APUU_11935S</name>
</gene>
<proteinExistence type="predicted"/>
<accession>A0A7R8AI54</accession>
<dbReference type="OrthoDB" id="5418867at2759"/>
<feature type="compositionally biased region" description="Basic residues" evidence="1">
    <location>
        <begin position="95"/>
        <end position="104"/>
    </location>
</feature>
<feature type="compositionally biased region" description="Basic and acidic residues" evidence="1">
    <location>
        <begin position="105"/>
        <end position="116"/>
    </location>
</feature>
<sequence length="124" mass="13114">MPMIWNAEADAKLFLGVLNQIRDANVKLDTKKLADFMGPDCIAGAVQNRLVRLKRKAEADMSGAVSASPAADGTETAAGTVEANGGAGEISTGSPKKRKAAPRKQKGDETPKKVKTEDDDEDML</sequence>
<evidence type="ECO:0000313" key="3">
    <source>
        <dbReference type="Proteomes" id="UP000654913"/>
    </source>
</evidence>
<organism evidence="2 3">
    <name type="scientific">Aspergillus puulaauensis</name>
    <dbReference type="NCBI Taxonomy" id="1220207"/>
    <lineage>
        <taxon>Eukaryota</taxon>
        <taxon>Fungi</taxon>
        <taxon>Dikarya</taxon>
        <taxon>Ascomycota</taxon>
        <taxon>Pezizomycotina</taxon>
        <taxon>Eurotiomycetes</taxon>
        <taxon>Eurotiomycetidae</taxon>
        <taxon>Eurotiales</taxon>
        <taxon>Aspergillaceae</taxon>
        <taxon>Aspergillus</taxon>
    </lineage>
</organism>
<protein>
    <submittedName>
        <fullName evidence="2">Uncharacterized protein</fullName>
    </submittedName>
</protein>
<dbReference type="AlphaFoldDB" id="A0A7R8AI54"/>
<dbReference type="EMBL" id="AP024443">
    <property type="protein sequence ID" value="BCS19107.1"/>
    <property type="molecule type" value="Genomic_DNA"/>
</dbReference>